<evidence type="ECO:0000313" key="2">
    <source>
        <dbReference type="Proteomes" id="UP000295726"/>
    </source>
</evidence>
<dbReference type="EMBL" id="SLZZ01000012">
    <property type="protein sequence ID" value="TCS78351.1"/>
    <property type="molecule type" value="Genomic_DNA"/>
</dbReference>
<keyword evidence="2" id="KW-1185">Reference proteome</keyword>
<dbReference type="RefSeq" id="WP_243117388.1">
    <property type="nucleotide sequence ID" value="NZ_SLZZ01000012.1"/>
</dbReference>
<name>A0A4R3K6M3_9FIRM</name>
<proteinExistence type="predicted"/>
<gene>
    <name evidence="1" type="ORF">EDD59_112112</name>
</gene>
<evidence type="ECO:0000313" key="1">
    <source>
        <dbReference type="EMBL" id="TCS78351.1"/>
    </source>
</evidence>
<organism evidence="1 2">
    <name type="scientific">Muricomes intestini</name>
    <dbReference type="NCBI Taxonomy" id="1796634"/>
    <lineage>
        <taxon>Bacteria</taxon>
        <taxon>Bacillati</taxon>
        <taxon>Bacillota</taxon>
        <taxon>Clostridia</taxon>
        <taxon>Lachnospirales</taxon>
        <taxon>Lachnospiraceae</taxon>
        <taxon>Muricomes</taxon>
    </lineage>
</organism>
<sequence>MTNTDIETMVQKEAERLGVNSPEFMERHKEIMELAAEIEKNNRPKKQVYTAKDLQGLLEVSESKAYQYIRQMNEELSKKGYITVRGKVPVAYVQERFFGVKAGVD</sequence>
<reference evidence="1 2" key="1">
    <citation type="submission" date="2019-03" db="EMBL/GenBank/DDBJ databases">
        <title>Genomic Encyclopedia of Type Strains, Phase IV (KMG-IV): sequencing the most valuable type-strain genomes for metagenomic binning, comparative biology and taxonomic classification.</title>
        <authorList>
            <person name="Goeker M."/>
        </authorList>
    </citation>
    <scope>NUCLEOTIDE SEQUENCE [LARGE SCALE GENOMIC DNA]</scope>
    <source>
        <strain evidence="1 2">DSM 29489</strain>
    </source>
</reference>
<accession>A0A4R3K6M3</accession>
<comment type="caution">
    <text evidence="1">The sequence shown here is derived from an EMBL/GenBank/DDBJ whole genome shotgun (WGS) entry which is preliminary data.</text>
</comment>
<protein>
    <submittedName>
        <fullName evidence="1">Uncharacterized protein</fullName>
    </submittedName>
</protein>
<dbReference type="Proteomes" id="UP000295726">
    <property type="component" value="Unassembled WGS sequence"/>
</dbReference>
<dbReference type="AlphaFoldDB" id="A0A4R3K6M3"/>